<dbReference type="RefSeq" id="WP_109279068.1">
    <property type="nucleotide sequence ID" value="NZ_JBFAUK010000029.1"/>
</dbReference>
<accession>A0ABV3K4V7</accession>
<dbReference type="PIRSF" id="PIRSF010372">
    <property type="entry name" value="PaiB"/>
    <property type="match status" value="1"/>
</dbReference>
<name>A0ABV3K4V7_STRON</name>
<protein>
    <submittedName>
        <fullName evidence="2">FMN-binding negative transcriptional regulator</fullName>
    </submittedName>
</protein>
<evidence type="ECO:0000313" key="2">
    <source>
        <dbReference type="EMBL" id="MEV5510188.1"/>
    </source>
</evidence>
<gene>
    <name evidence="2" type="ORF">AB0L16_27820</name>
</gene>
<feature type="compositionally biased region" description="Basic and acidic residues" evidence="1">
    <location>
        <begin position="221"/>
        <end position="232"/>
    </location>
</feature>
<proteinExistence type="predicted"/>
<dbReference type="InterPro" id="IPR012349">
    <property type="entry name" value="Split_barrel_FMN-bd"/>
</dbReference>
<reference evidence="2 3" key="1">
    <citation type="submission" date="2024-06" db="EMBL/GenBank/DDBJ databases">
        <title>The Natural Products Discovery Center: Release of the First 8490 Sequenced Strains for Exploring Actinobacteria Biosynthetic Diversity.</title>
        <authorList>
            <person name="Kalkreuter E."/>
            <person name="Kautsar S.A."/>
            <person name="Yang D."/>
            <person name="Bader C.D."/>
            <person name="Teijaro C.N."/>
            <person name="Fluegel L."/>
            <person name="Davis C.M."/>
            <person name="Simpson J.R."/>
            <person name="Lauterbach L."/>
            <person name="Steele A.D."/>
            <person name="Gui C."/>
            <person name="Meng S."/>
            <person name="Li G."/>
            <person name="Viehrig K."/>
            <person name="Ye F."/>
            <person name="Su P."/>
            <person name="Kiefer A.F."/>
            <person name="Nichols A."/>
            <person name="Cepeda A.J."/>
            <person name="Yan W."/>
            <person name="Fan B."/>
            <person name="Jiang Y."/>
            <person name="Adhikari A."/>
            <person name="Zheng C.-J."/>
            <person name="Schuster L."/>
            <person name="Cowan T.M."/>
            <person name="Smanski M.J."/>
            <person name="Chevrette M.G."/>
            <person name="De Carvalho L.P.S."/>
            <person name="Shen B."/>
        </authorList>
    </citation>
    <scope>NUCLEOTIDE SEQUENCE [LARGE SCALE GENOMIC DNA]</scope>
    <source>
        <strain evidence="2 3">NPDC052347</strain>
    </source>
</reference>
<dbReference type="PANTHER" id="PTHR35802:SF1">
    <property type="entry name" value="PROTEASE SYNTHASE AND SPORULATION PROTEIN PAI 2"/>
    <property type="match status" value="1"/>
</dbReference>
<dbReference type="Pfam" id="PF04299">
    <property type="entry name" value="FMN_bind_2"/>
    <property type="match status" value="1"/>
</dbReference>
<dbReference type="Proteomes" id="UP001552594">
    <property type="component" value="Unassembled WGS sequence"/>
</dbReference>
<sequence length="232" mass="25648">MFVPRHYREPDGSWMSDLIQDNPLALAVTNGGDDGPFATHLPIIPAHGTVIDWSDSPNGTVLLGHLNRANPHWHALRTGEVILLVFTGPHGYVSPAVYDVTPAAPTWNFTSVHVHGVIEKVDSLEETLEVVRATARTFESSFGSGWDQSESVDYFRSIVSGVGAFRVTVTGAEGMFKLSQEQPPEVRERVKRSFSQRACSRHRETAELMGRLPQKGQTKGQAEEWHDASHKP</sequence>
<dbReference type="InterPro" id="IPR007396">
    <property type="entry name" value="TR_PAI2-type"/>
</dbReference>
<dbReference type="Gene3D" id="2.30.110.10">
    <property type="entry name" value="Electron Transport, Fmn-binding Protein, Chain A"/>
    <property type="match status" value="1"/>
</dbReference>
<organism evidence="2 3">
    <name type="scientific">Streptomyces orinoci</name>
    <name type="common">Streptoverticillium orinoci</name>
    <dbReference type="NCBI Taxonomy" id="67339"/>
    <lineage>
        <taxon>Bacteria</taxon>
        <taxon>Bacillati</taxon>
        <taxon>Actinomycetota</taxon>
        <taxon>Actinomycetes</taxon>
        <taxon>Kitasatosporales</taxon>
        <taxon>Streptomycetaceae</taxon>
        <taxon>Streptomyces</taxon>
    </lineage>
</organism>
<dbReference type="SUPFAM" id="SSF50475">
    <property type="entry name" value="FMN-binding split barrel"/>
    <property type="match status" value="1"/>
</dbReference>
<keyword evidence="3" id="KW-1185">Reference proteome</keyword>
<feature type="region of interest" description="Disordered" evidence="1">
    <location>
        <begin position="191"/>
        <end position="232"/>
    </location>
</feature>
<evidence type="ECO:0000313" key="3">
    <source>
        <dbReference type="Proteomes" id="UP001552594"/>
    </source>
</evidence>
<comment type="caution">
    <text evidence="2">The sequence shown here is derived from an EMBL/GenBank/DDBJ whole genome shotgun (WGS) entry which is preliminary data.</text>
</comment>
<dbReference type="EMBL" id="JBFAUK010000029">
    <property type="protein sequence ID" value="MEV5510188.1"/>
    <property type="molecule type" value="Genomic_DNA"/>
</dbReference>
<evidence type="ECO:0000256" key="1">
    <source>
        <dbReference type="SAM" id="MobiDB-lite"/>
    </source>
</evidence>
<dbReference type="PANTHER" id="PTHR35802">
    <property type="entry name" value="PROTEASE SYNTHASE AND SPORULATION PROTEIN PAI 2"/>
    <property type="match status" value="1"/>
</dbReference>